<comment type="caution">
    <text evidence="2">The sequence shown here is derived from an EMBL/GenBank/DDBJ whole genome shotgun (WGS) entry which is preliminary data.</text>
</comment>
<dbReference type="EMBL" id="AACS02000004">
    <property type="protein sequence ID" value="EFI28024.1"/>
    <property type="molecule type" value="Genomic_DNA"/>
</dbReference>
<feature type="compositionally biased region" description="Acidic residues" evidence="1">
    <location>
        <begin position="149"/>
        <end position="158"/>
    </location>
</feature>
<organism evidence="2 3">
    <name type="scientific">Coprinopsis cinerea (strain Okayama-7 / 130 / ATCC MYA-4618 / FGSC 9003)</name>
    <name type="common">Inky cap fungus</name>
    <name type="synonym">Hormographiella aspergillata</name>
    <dbReference type="NCBI Taxonomy" id="240176"/>
    <lineage>
        <taxon>Eukaryota</taxon>
        <taxon>Fungi</taxon>
        <taxon>Dikarya</taxon>
        <taxon>Basidiomycota</taxon>
        <taxon>Agaricomycotina</taxon>
        <taxon>Agaricomycetes</taxon>
        <taxon>Agaricomycetidae</taxon>
        <taxon>Agaricales</taxon>
        <taxon>Agaricineae</taxon>
        <taxon>Psathyrellaceae</taxon>
        <taxon>Coprinopsis</taxon>
    </lineage>
</organism>
<dbReference type="Proteomes" id="UP000001861">
    <property type="component" value="Unassembled WGS sequence"/>
</dbReference>
<dbReference type="RefSeq" id="XP_002911518.1">
    <property type="nucleotide sequence ID" value="XM_002911472.1"/>
</dbReference>
<proteinExistence type="predicted"/>
<gene>
    <name evidence="2" type="ORF">CC1G_14517</name>
</gene>
<dbReference type="KEGG" id="cci:CC1G_14517"/>
<evidence type="ECO:0000313" key="3">
    <source>
        <dbReference type="Proteomes" id="UP000001861"/>
    </source>
</evidence>
<protein>
    <submittedName>
        <fullName evidence="2">Uncharacterized protein</fullName>
    </submittedName>
</protein>
<sequence>MLKRSRQQSDAAVTTVTTHNKVRVVVRTEIEYPQNTAGSGTNDLCKRILDVIAVDQKRLEREMDKAVSALVQLDEAWCELEDKLEEVHGDTFVERLASYPMHMDEAVTALKDAVQRLKQVVRTNGEWIALSRDRVDTQRERDGNGNEAAESDDDQDDG</sequence>
<evidence type="ECO:0000313" key="2">
    <source>
        <dbReference type="EMBL" id="EFI28024.1"/>
    </source>
</evidence>
<name>D6RM57_COPC7</name>
<dbReference type="GeneID" id="9379276"/>
<dbReference type="InParanoid" id="D6RM57"/>
<evidence type="ECO:0000256" key="1">
    <source>
        <dbReference type="SAM" id="MobiDB-lite"/>
    </source>
</evidence>
<accession>D6RM57</accession>
<feature type="compositionally biased region" description="Basic and acidic residues" evidence="1">
    <location>
        <begin position="133"/>
        <end position="144"/>
    </location>
</feature>
<reference evidence="2 3" key="1">
    <citation type="journal article" date="2010" name="Proc. Natl. Acad. Sci. U.S.A.">
        <title>Insights into evolution of multicellular fungi from the assembled chromosomes of the mushroom Coprinopsis cinerea (Coprinus cinereus).</title>
        <authorList>
            <person name="Stajich J.E."/>
            <person name="Wilke S.K."/>
            <person name="Ahren D."/>
            <person name="Au C.H."/>
            <person name="Birren B.W."/>
            <person name="Borodovsky M."/>
            <person name="Burns C."/>
            <person name="Canback B."/>
            <person name="Casselton L.A."/>
            <person name="Cheng C.K."/>
            <person name="Deng J."/>
            <person name="Dietrich F.S."/>
            <person name="Fargo D.C."/>
            <person name="Farman M.L."/>
            <person name="Gathman A.C."/>
            <person name="Goldberg J."/>
            <person name="Guigo R."/>
            <person name="Hoegger P.J."/>
            <person name="Hooker J.B."/>
            <person name="Huggins A."/>
            <person name="James T.Y."/>
            <person name="Kamada T."/>
            <person name="Kilaru S."/>
            <person name="Kodira C."/>
            <person name="Kues U."/>
            <person name="Kupfer D."/>
            <person name="Kwan H.S."/>
            <person name="Lomsadze A."/>
            <person name="Li W."/>
            <person name="Lilly W.W."/>
            <person name="Ma L.J."/>
            <person name="Mackey A.J."/>
            <person name="Manning G."/>
            <person name="Martin F."/>
            <person name="Muraguchi H."/>
            <person name="Natvig D.O."/>
            <person name="Palmerini H."/>
            <person name="Ramesh M.A."/>
            <person name="Rehmeyer C.J."/>
            <person name="Roe B.A."/>
            <person name="Shenoy N."/>
            <person name="Stanke M."/>
            <person name="Ter-Hovhannisyan V."/>
            <person name="Tunlid A."/>
            <person name="Velagapudi R."/>
            <person name="Vision T.J."/>
            <person name="Zeng Q."/>
            <person name="Zolan M.E."/>
            <person name="Pukkila P.J."/>
        </authorList>
    </citation>
    <scope>NUCLEOTIDE SEQUENCE [LARGE SCALE GENOMIC DNA]</scope>
    <source>
        <strain evidence="3">Okayama-7 / 130 / ATCC MYA-4618 / FGSC 9003</strain>
    </source>
</reference>
<feature type="region of interest" description="Disordered" evidence="1">
    <location>
        <begin position="133"/>
        <end position="158"/>
    </location>
</feature>
<dbReference type="AlphaFoldDB" id="D6RM57"/>
<dbReference type="HOGENOM" id="CLU_1740434_0_0_1"/>
<keyword evidence="3" id="KW-1185">Reference proteome</keyword>
<dbReference type="VEuPathDB" id="FungiDB:CC1G_14517"/>